<reference evidence="1 2" key="1">
    <citation type="submission" date="2017-02" db="EMBL/GenBank/DDBJ databases">
        <authorList>
            <person name="Peterson S.W."/>
        </authorList>
    </citation>
    <scope>NUCLEOTIDE SEQUENCE [LARGE SCALE GENOMIC DNA]</scope>
    <source>
        <strain evidence="1 2">B Mb 05.01</strain>
    </source>
</reference>
<name>A0A1R4KGJ4_9MICO</name>
<protein>
    <submittedName>
        <fullName evidence="1">Uncharacterized protein</fullName>
    </submittedName>
</protein>
<evidence type="ECO:0000313" key="2">
    <source>
        <dbReference type="Proteomes" id="UP000196320"/>
    </source>
</evidence>
<dbReference type="Proteomes" id="UP000196320">
    <property type="component" value="Unassembled WGS sequence"/>
</dbReference>
<proteinExistence type="predicted"/>
<organism evidence="1 2">
    <name type="scientific">Microbacterium esteraromaticum</name>
    <dbReference type="NCBI Taxonomy" id="57043"/>
    <lineage>
        <taxon>Bacteria</taxon>
        <taxon>Bacillati</taxon>
        <taxon>Actinomycetota</taxon>
        <taxon>Actinomycetes</taxon>
        <taxon>Micrococcales</taxon>
        <taxon>Microbacteriaceae</taxon>
        <taxon>Microbacterium</taxon>
    </lineage>
</organism>
<accession>A0A1R4KGJ4</accession>
<dbReference type="AlphaFoldDB" id="A0A1R4KGJ4"/>
<keyword evidence="2" id="KW-1185">Reference proteome</keyword>
<sequence>MTMATEQNDTELRALLQGIASSAEPARTVRVNELIERLAADQTLEVWGRAIARRYASSGIDWEDATSTLTIGLIRKLHDLTPETFNAIRMPVLSRLYYWAKDAVSDWADSSAVTLAQGMVGISRRHRSAQKKRQEMVAALGREVTPAEVVEAYNSDVLAHRTNAAKQGEIIDVGDVTGVYLRRGTLVDQRPDDPYADGDWFVSEADTGEEDLEMASEVASTMQLLERDARCQFDPPRSETVVQTLQVWSQIVLAGETPSARAVAKVMHVSRDRAGDLLRDVNGLLEAFRERGAVDA</sequence>
<evidence type="ECO:0000313" key="1">
    <source>
        <dbReference type="EMBL" id="SJN43440.1"/>
    </source>
</evidence>
<dbReference type="EMBL" id="FUKO01000033">
    <property type="protein sequence ID" value="SJN43440.1"/>
    <property type="molecule type" value="Genomic_DNA"/>
</dbReference>
<gene>
    <name evidence="1" type="ORF">FM104_12655</name>
</gene>